<dbReference type="InterPro" id="IPR048254">
    <property type="entry name" value="CDP_ALCOHOL_P_TRANSF_CS"/>
</dbReference>
<dbReference type="Proteomes" id="UP000480684">
    <property type="component" value="Unassembled WGS sequence"/>
</dbReference>
<reference evidence="4 5" key="1">
    <citation type="submission" date="2020-02" db="EMBL/GenBank/DDBJ databases">
        <authorList>
            <person name="Dziuba M."/>
            <person name="Kuznetsov B."/>
            <person name="Mardanov A."/>
            <person name="Ravin N."/>
            <person name="Grouzdev D."/>
        </authorList>
    </citation>
    <scope>NUCLEOTIDE SEQUENCE [LARGE SCALE GENOMIC DNA]</scope>
    <source>
        <strain evidence="4 5">SpK</strain>
    </source>
</reference>
<comment type="caution">
    <text evidence="4">The sequence shown here is derived from an EMBL/GenBank/DDBJ whole genome shotgun (WGS) entry which is preliminary data.</text>
</comment>
<dbReference type="RefSeq" id="WP_163682122.1">
    <property type="nucleotide sequence ID" value="NZ_JAAIYP010000043.1"/>
</dbReference>
<keyword evidence="3" id="KW-0472">Membrane</keyword>
<evidence type="ECO:0000256" key="3">
    <source>
        <dbReference type="SAM" id="Phobius"/>
    </source>
</evidence>
<keyword evidence="1 2" id="KW-0808">Transferase</keyword>
<protein>
    <submittedName>
        <fullName evidence="4">CDP-alcohol phosphatidyltransferase family protein</fullName>
    </submittedName>
</protein>
<gene>
    <name evidence="4" type="ORF">G4223_16740</name>
</gene>
<evidence type="ECO:0000313" key="5">
    <source>
        <dbReference type="Proteomes" id="UP000480684"/>
    </source>
</evidence>
<evidence type="ECO:0000256" key="2">
    <source>
        <dbReference type="RuleBase" id="RU003750"/>
    </source>
</evidence>
<evidence type="ECO:0000313" key="4">
    <source>
        <dbReference type="EMBL" id="NFV81760.1"/>
    </source>
</evidence>
<sequence>MADAAFGGLIVGHSDVRLWSITGEERCRRTLTKAGAATVVADIVATADMPSCLMARADWVIDPALVGLLAKGRGTVLTTRVDGRQVPLAAHVAAADIAATAQAIATAQPWPDHLAVIEHDPAAPFLYLAILRKRLKPVVMALTEDTVAEAERATFSGAYKGVTDLVTKYVWPAPARAVTRWCAAAGLSPNAVTLASLVLVFVAMGLFAQGHFLAGLAAAWVMTFLDTVDGKLARVTLTSTKFGNAFDHGIDMIHPPFWWLAWHWGCVAAGAAYPFPELTIAVTFVGYVVLRLQEGAFILRHGFQMHVWRRFDSFFRLIVARRNPNLIVLSLFSLAGEPGWGLAAVALWTVASMVVHTVQLAQGELTRRNGPLSSWLAGP</sequence>
<keyword evidence="3" id="KW-0812">Transmembrane</keyword>
<keyword evidence="3" id="KW-1133">Transmembrane helix</keyword>
<proteinExistence type="inferred from homology"/>
<dbReference type="Pfam" id="PF01066">
    <property type="entry name" value="CDP-OH_P_transf"/>
    <property type="match status" value="1"/>
</dbReference>
<dbReference type="PROSITE" id="PS00379">
    <property type="entry name" value="CDP_ALCOHOL_P_TRANSF"/>
    <property type="match status" value="1"/>
</dbReference>
<dbReference type="GO" id="GO:0008654">
    <property type="term" value="P:phospholipid biosynthetic process"/>
    <property type="evidence" value="ECO:0007669"/>
    <property type="project" value="InterPro"/>
</dbReference>
<dbReference type="AlphaFoldDB" id="A0A7C9QVN8"/>
<evidence type="ECO:0000256" key="1">
    <source>
        <dbReference type="ARBA" id="ARBA00022679"/>
    </source>
</evidence>
<name>A0A7C9QVN8_9PROT</name>
<dbReference type="InterPro" id="IPR043130">
    <property type="entry name" value="CDP-OH_PTrfase_TM_dom"/>
</dbReference>
<comment type="similarity">
    <text evidence="2">Belongs to the CDP-alcohol phosphatidyltransferase class-I family.</text>
</comment>
<dbReference type="EMBL" id="JAAIYP010000043">
    <property type="protein sequence ID" value="NFV81760.1"/>
    <property type="molecule type" value="Genomic_DNA"/>
</dbReference>
<keyword evidence="5" id="KW-1185">Reference proteome</keyword>
<accession>A0A7C9QVN8</accession>
<dbReference type="GO" id="GO:0016020">
    <property type="term" value="C:membrane"/>
    <property type="evidence" value="ECO:0007669"/>
    <property type="project" value="InterPro"/>
</dbReference>
<dbReference type="InterPro" id="IPR000462">
    <property type="entry name" value="CDP-OH_P_trans"/>
</dbReference>
<feature type="transmembrane region" description="Helical" evidence="3">
    <location>
        <begin position="261"/>
        <end position="290"/>
    </location>
</feature>
<dbReference type="Gene3D" id="1.20.120.1760">
    <property type="match status" value="1"/>
</dbReference>
<dbReference type="GO" id="GO:0016780">
    <property type="term" value="F:phosphotransferase activity, for other substituted phosphate groups"/>
    <property type="evidence" value="ECO:0007669"/>
    <property type="project" value="InterPro"/>
</dbReference>
<organism evidence="4 5">
    <name type="scientific">Magnetospirillum aberrantis SpK</name>
    <dbReference type="NCBI Taxonomy" id="908842"/>
    <lineage>
        <taxon>Bacteria</taxon>
        <taxon>Pseudomonadati</taxon>
        <taxon>Pseudomonadota</taxon>
        <taxon>Alphaproteobacteria</taxon>
        <taxon>Rhodospirillales</taxon>
        <taxon>Rhodospirillaceae</taxon>
        <taxon>Magnetospirillum</taxon>
    </lineage>
</organism>
<feature type="transmembrane region" description="Helical" evidence="3">
    <location>
        <begin position="197"/>
        <end position="222"/>
    </location>
</feature>